<organism evidence="2 3">
    <name type="scientific">Lepraria neglecta</name>
    <dbReference type="NCBI Taxonomy" id="209136"/>
    <lineage>
        <taxon>Eukaryota</taxon>
        <taxon>Fungi</taxon>
        <taxon>Dikarya</taxon>
        <taxon>Ascomycota</taxon>
        <taxon>Pezizomycotina</taxon>
        <taxon>Lecanoromycetes</taxon>
        <taxon>OSLEUM clade</taxon>
        <taxon>Lecanoromycetidae</taxon>
        <taxon>Lecanorales</taxon>
        <taxon>Lecanorineae</taxon>
        <taxon>Stereocaulaceae</taxon>
        <taxon>Lepraria</taxon>
    </lineage>
</organism>
<keyword evidence="3" id="KW-1185">Reference proteome</keyword>
<reference evidence="2" key="1">
    <citation type="submission" date="2022-11" db="EMBL/GenBank/DDBJ databases">
        <title>Chromosomal genome sequence assembly and mating type (MAT) locus characterization of the leprose asexual lichenized fungus Lepraria neglecta (Nyl.) Erichsen.</title>
        <authorList>
            <person name="Allen J.L."/>
            <person name="Pfeffer B."/>
        </authorList>
    </citation>
    <scope>NUCLEOTIDE SEQUENCE</scope>
    <source>
        <strain evidence="2">Allen 5258</strain>
    </source>
</reference>
<evidence type="ECO:0000256" key="1">
    <source>
        <dbReference type="SAM" id="MobiDB-lite"/>
    </source>
</evidence>
<name>A0AAE0DQI5_9LECA</name>
<gene>
    <name evidence="2" type="ORF">OEA41_007513</name>
</gene>
<evidence type="ECO:0000313" key="2">
    <source>
        <dbReference type="EMBL" id="KAK3176190.1"/>
    </source>
</evidence>
<proteinExistence type="predicted"/>
<sequence>MTLGETPVGAMSAPPMDVESPSDDKPFPFLDLPREIRDQILGEVFFPGERKPASQDYLGLATTPMLGAILKAAVRQISPYMDYRDRGPSKFDVSVIRTCKQLQHEAEAILYGTSSWNLMYRDWEDNLPRLSFEFFQNLPKRLRRYIQRVERKCYSVHYAQTISLFDWTVFMNFMARECPNLHSLKLWGPGDRNEAPGWLESCQKDAEWIQAILQIKSLRYFDIPVIRGGIIYHYAAFRDDFFPWLKTSLIENQKTTADMGQTSATDDHSSGQLPKKTVLGQIPAADDGTGGHFPFLRLNKKVRDLIYREVLLPHNKRLHPYVNPAWYDQKTCNIIPLFLTCKHIHEEAEALLYEEAIFCSPIPKYDDALNTFVKENSARVPKTITYQRSYDGTRSNRYALMQHDNGRITDYSSD</sequence>
<protein>
    <submittedName>
        <fullName evidence="2">Uncharacterized protein</fullName>
    </submittedName>
</protein>
<evidence type="ECO:0000313" key="3">
    <source>
        <dbReference type="Proteomes" id="UP001276659"/>
    </source>
</evidence>
<accession>A0AAE0DQI5</accession>
<feature type="region of interest" description="Disordered" evidence="1">
    <location>
        <begin position="1"/>
        <end position="24"/>
    </location>
</feature>
<dbReference type="AlphaFoldDB" id="A0AAE0DQI5"/>
<dbReference type="PANTHER" id="PTHR42085:SF2">
    <property type="entry name" value="F-BOX DOMAIN-CONTAINING PROTEIN"/>
    <property type="match status" value="1"/>
</dbReference>
<comment type="caution">
    <text evidence="2">The sequence shown here is derived from an EMBL/GenBank/DDBJ whole genome shotgun (WGS) entry which is preliminary data.</text>
</comment>
<dbReference type="Proteomes" id="UP001276659">
    <property type="component" value="Unassembled WGS sequence"/>
</dbReference>
<dbReference type="EMBL" id="JASNWA010000004">
    <property type="protein sequence ID" value="KAK3176190.1"/>
    <property type="molecule type" value="Genomic_DNA"/>
</dbReference>
<dbReference type="PANTHER" id="PTHR42085">
    <property type="entry name" value="F-BOX DOMAIN-CONTAINING PROTEIN"/>
    <property type="match status" value="1"/>
</dbReference>
<dbReference type="InterPro" id="IPR038883">
    <property type="entry name" value="AN11006-like"/>
</dbReference>